<dbReference type="GeneID" id="59255318"/>
<dbReference type="EMBL" id="JABFCT010000003">
    <property type="protein sequence ID" value="KAF5876834.1"/>
    <property type="molecule type" value="Genomic_DNA"/>
</dbReference>
<dbReference type="AlphaFoldDB" id="A0A8H6AZZ7"/>
<accession>A0A8H6AZZ7</accession>
<protein>
    <submittedName>
        <fullName evidence="1">Uncharacterized protein</fullName>
    </submittedName>
</protein>
<organism evidence="1 2">
    <name type="scientific">Botrytis fragariae</name>
    <dbReference type="NCBI Taxonomy" id="1964551"/>
    <lineage>
        <taxon>Eukaryota</taxon>
        <taxon>Fungi</taxon>
        <taxon>Dikarya</taxon>
        <taxon>Ascomycota</taxon>
        <taxon>Pezizomycotina</taxon>
        <taxon>Leotiomycetes</taxon>
        <taxon>Helotiales</taxon>
        <taxon>Sclerotiniaceae</taxon>
        <taxon>Botrytis</taxon>
    </lineage>
</organism>
<reference evidence="1 2" key="1">
    <citation type="journal article" date="2020" name="Phytopathology">
        <title>A high-quality genome resource of Botrytis fragariae, a new and rapidly spreading fungal pathogen causing strawberry gray mold in the U.S.A.</title>
        <authorList>
            <person name="Wu Y."/>
            <person name="Saski C.A."/>
            <person name="Schnabel G."/>
            <person name="Xiao S."/>
            <person name="Hu M."/>
        </authorList>
    </citation>
    <scope>NUCLEOTIDE SEQUENCE [LARGE SCALE GENOMIC DNA]</scope>
    <source>
        <strain evidence="1 2">BVB16</strain>
    </source>
</reference>
<sequence>MQKYHVQNAVNAVSHGPFTVLEIVAPIYQLKNWGYEKNKNNNWFAGLVNTHVVCKRSLRCT</sequence>
<gene>
    <name evidence="1" type="ORF">Bfra_001188</name>
</gene>
<dbReference type="RefSeq" id="XP_037195780.1">
    <property type="nucleotide sequence ID" value="XM_037331626.1"/>
</dbReference>
<dbReference type="Proteomes" id="UP000531561">
    <property type="component" value="Unassembled WGS sequence"/>
</dbReference>
<proteinExistence type="predicted"/>
<comment type="caution">
    <text evidence="1">The sequence shown here is derived from an EMBL/GenBank/DDBJ whole genome shotgun (WGS) entry which is preliminary data.</text>
</comment>
<name>A0A8H6AZZ7_9HELO</name>
<keyword evidence="2" id="KW-1185">Reference proteome</keyword>
<evidence type="ECO:0000313" key="2">
    <source>
        <dbReference type="Proteomes" id="UP000531561"/>
    </source>
</evidence>
<evidence type="ECO:0000313" key="1">
    <source>
        <dbReference type="EMBL" id="KAF5876834.1"/>
    </source>
</evidence>